<evidence type="ECO:0000259" key="4">
    <source>
        <dbReference type="SMART" id="SM00796"/>
    </source>
</evidence>
<dbReference type="EMBL" id="VLNT01000032">
    <property type="protein sequence ID" value="TSD53124.1"/>
    <property type="molecule type" value="Genomic_DNA"/>
</dbReference>
<dbReference type="InterPro" id="IPR029000">
    <property type="entry name" value="Cyclophilin-like_dom_sf"/>
</dbReference>
<gene>
    <name evidence="5" type="primary">pxpB</name>
    <name evidence="5" type="ORF">FNM00_18270</name>
</gene>
<evidence type="ECO:0000313" key="6">
    <source>
        <dbReference type="Proteomes" id="UP000316988"/>
    </source>
</evidence>
<evidence type="ECO:0000256" key="3">
    <source>
        <dbReference type="ARBA" id="ARBA00022840"/>
    </source>
</evidence>
<dbReference type="NCBIfam" id="TIGR00370">
    <property type="entry name" value="5-oxoprolinase subunit PxpB"/>
    <property type="match status" value="1"/>
</dbReference>
<keyword evidence="1" id="KW-0547">Nucleotide-binding</keyword>
<comment type="caution">
    <text evidence="5">The sequence shown here is derived from an EMBL/GenBank/DDBJ whole genome shotgun (WGS) entry which is preliminary data.</text>
</comment>
<feature type="domain" description="Carboxyltransferase" evidence="4">
    <location>
        <begin position="1"/>
        <end position="190"/>
    </location>
</feature>
<protein>
    <submittedName>
        <fullName evidence="5">5-oxoprolinase subunit PxpB</fullName>
        <ecNumber evidence="5">3.5.2.9</ecNumber>
    </submittedName>
</protein>
<dbReference type="Gene3D" id="2.40.100.10">
    <property type="entry name" value="Cyclophilin-like"/>
    <property type="match status" value="1"/>
</dbReference>
<dbReference type="Proteomes" id="UP000316988">
    <property type="component" value="Unassembled WGS sequence"/>
</dbReference>
<dbReference type="InterPro" id="IPR010016">
    <property type="entry name" value="PxpB"/>
</dbReference>
<dbReference type="InterPro" id="IPR003833">
    <property type="entry name" value="CT_C_D"/>
</dbReference>
<accession>A0A554RGN1</accession>
<dbReference type="Pfam" id="PF02682">
    <property type="entry name" value="CT_C_D"/>
    <property type="match status" value="1"/>
</dbReference>
<dbReference type="PANTHER" id="PTHR34698">
    <property type="entry name" value="5-OXOPROLINASE SUBUNIT B"/>
    <property type="match status" value="1"/>
</dbReference>
<dbReference type="OrthoDB" id="9778567at2"/>
<dbReference type="EC" id="3.5.2.9" evidence="5"/>
<evidence type="ECO:0000256" key="1">
    <source>
        <dbReference type="ARBA" id="ARBA00022741"/>
    </source>
</evidence>
<dbReference type="SMART" id="SM00796">
    <property type="entry name" value="AHS1"/>
    <property type="match status" value="1"/>
</dbReference>
<dbReference type="PANTHER" id="PTHR34698:SF2">
    <property type="entry name" value="5-OXOPROLINASE SUBUNIT B"/>
    <property type="match status" value="1"/>
</dbReference>
<reference evidence="5 6" key="1">
    <citation type="submission" date="2019-07" db="EMBL/GenBank/DDBJ databases">
        <authorList>
            <person name="Zhao L.H."/>
        </authorList>
    </citation>
    <scope>NUCLEOTIDE SEQUENCE [LARGE SCALE GENOMIC DNA]</scope>
    <source>
        <strain evidence="5 6">Co35</strain>
    </source>
</reference>
<dbReference type="Gene3D" id="3.30.1360.40">
    <property type="match status" value="1"/>
</dbReference>
<organism evidence="5 6">
    <name type="scientific">Aeromicrobium piscarium</name>
    <dbReference type="NCBI Taxonomy" id="2590901"/>
    <lineage>
        <taxon>Bacteria</taxon>
        <taxon>Bacillati</taxon>
        <taxon>Actinomycetota</taxon>
        <taxon>Actinomycetes</taxon>
        <taxon>Propionibacteriales</taxon>
        <taxon>Nocardioidaceae</taxon>
        <taxon>Aeromicrobium</taxon>
    </lineage>
</organism>
<dbReference type="SUPFAM" id="SSF50891">
    <property type="entry name" value="Cyclophilin-like"/>
    <property type="match status" value="1"/>
</dbReference>
<evidence type="ECO:0000256" key="2">
    <source>
        <dbReference type="ARBA" id="ARBA00022801"/>
    </source>
</evidence>
<dbReference type="RefSeq" id="WP_143914966.1">
    <property type="nucleotide sequence ID" value="NZ_VLNT01000032.1"/>
</dbReference>
<dbReference type="GO" id="GO:0005524">
    <property type="term" value="F:ATP binding"/>
    <property type="evidence" value="ECO:0007669"/>
    <property type="project" value="UniProtKB-KW"/>
</dbReference>
<dbReference type="AlphaFoldDB" id="A0A554RGN1"/>
<name>A0A554RGN1_9ACTN</name>
<keyword evidence="3" id="KW-0067">ATP-binding</keyword>
<sequence>MRALAYGDRALLLDLDDGEEPVGWAAAIAEADLGALDIVPGARTVLVTASTPEQLGRIREALGGLTPRDTEADEDREPVEIPTVYDGPDLDEVCRLTGLSRDEVIAAHTGRPWTVAFGGFAPGFAYLTGGDERLEVPRRDDPRTAVPAGSVGLAGTFSGAYPRESPGGWQLIGRTDATLFDLDRDPPALLQPGDRVRFVEVGR</sequence>
<keyword evidence="2 5" id="KW-0378">Hydrolase</keyword>
<proteinExistence type="predicted"/>
<keyword evidence="6" id="KW-1185">Reference proteome</keyword>
<dbReference type="GO" id="GO:0017168">
    <property type="term" value="F:5-oxoprolinase (ATP-hydrolyzing) activity"/>
    <property type="evidence" value="ECO:0007669"/>
    <property type="project" value="UniProtKB-EC"/>
</dbReference>
<evidence type="ECO:0000313" key="5">
    <source>
        <dbReference type="EMBL" id="TSD53124.1"/>
    </source>
</evidence>